<organism evidence="4 5">
    <name type="scientific">Coptotermes formosanus</name>
    <name type="common">Formosan subterranean termite</name>
    <dbReference type="NCBI Taxonomy" id="36987"/>
    <lineage>
        <taxon>Eukaryota</taxon>
        <taxon>Metazoa</taxon>
        <taxon>Ecdysozoa</taxon>
        <taxon>Arthropoda</taxon>
        <taxon>Hexapoda</taxon>
        <taxon>Insecta</taxon>
        <taxon>Pterygota</taxon>
        <taxon>Neoptera</taxon>
        <taxon>Polyneoptera</taxon>
        <taxon>Dictyoptera</taxon>
        <taxon>Blattodea</taxon>
        <taxon>Blattoidea</taxon>
        <taxon>Termitoidae</taxon>
        <taxon>Rhinotermitidae</taxon>
        <taxon>Coptotermes</taxon>
    </lineage>
</organism>
<evidence type="ECO:0000256" key="2">
    <source>
        <dbReference type="ARBA" id="ARBA00022723"/>
    </source>
</evidence>
<dbReference type="FunFam" id="3.90.850.10:FF:000002">
    <property type="entry name" value="2-hydroxyhepta-2,4-diene-1,7-dioate isomerase"/>
    <property type="match status" value="1"/>
</dbReference>
<dbReference type="GO" id="GO:0046872">
    <property type="term" value="F:metal ion binding"/>
    <property type="evidence" value="ECO:0007669"/>
    <property type="project" value="UniProtKB-KW"/>
</dbReference>
<dbReference type="PANTHER" id="PTHR42796">
    <property type="entry name" value="FUMARYLACETOACETATE HYDROLASE DOMAIN-CONTAINING PROTEIN 2A-RELATED"/>
    <property type="match status" value="1"/>
</dbReference>
<dbReference type="FunCoup" id="A0A6L2PW23">
    <property type="interactions" value="69"/>
</dbReference>
<name>A0A6L2PW23_COPFO</name>
<gene>
    <name evidence="4" type="ORF">Cfor_06991</name>
</gene>
<evidence type="ECO:0000259" key="3">
    <source>
        <dbReference type="Pfam" id="PF01557"/>
    </source>
</evidence>
<proteinExistence type="inferred from homology"/>
<dbReference type="Gene3D" id="3.90.850.10">
    <property type="entry name" value="Fumarylacetoacetase-like, C-terminal domain"/>
    <property type="match status" value="1"/>
</dbReference>
<evidence type="ECO:0000256" key="1">
    <source>
        <dbReference type="ARBA" id="ARBA00010211"/>
    </source>
</evidence>
<dbReference type="GO" id="GO:0050163">
    <property type="term" value="F:oxaloacetate tautomerase activity"/>
    <property type="evidence" value="ECO:0007669"/>
    <property type="project" value="UniProtKB-ARBA"/>
</dbReference>
<dbReference type="GO" id="GO:0006107">
    <property type="term" value="P:oxaloacetate metabolic process"/>
    <property type="evidence" value="ECO:0007669"/>
    <property type="project" value="UniProtKB-ARBA"/>
</dbReference>
<protein>
    <recommendedName>
        <fullName evidence="3">Fumarylacetoacetase-like C-terminal domain-containing protein</fullName>
    </recommendedName>
</protein>
<reference evidence="5" key="1">
    <citation type="submission" date="2020-01" db="EMBL/GenBank/DDBJ databases">
        <title>Draft genome sequence of the Termite Coptotermes fromosanus.</title>
        <authorList>
            <person name="Itakura S."/>
            <person name="Yosikawa Y."/>
            <person name="Umezawa K."/>
        </authorList>
    </citation>
    <scope>NUCLEOTIDE SEQUENCE [LARGE SCALE GENOMIC DNA]</scope>
</reference>
<keyword evidence="5" id="KW-1185">Reference proteome</keyword>
<dbReference type="Pfam" id="PF01557">
    <property type="entry name" value="FAA_hydrolase"/>
    <property type="match status" value="1"/>
</dbReference>
<dbReference type="InterPro" id="IPR051121">
    <property type="entry name" value="FAH"/>
</dbReference>
<dbReference type="Proteomes" id="UP000502823">
    <property type="component" value="Unassembled WGS sequence"/>
</dbReference>
<sequence>MPIRKKCRFLIQNIVQKVSRENKRHISLSSTNNLYNQSTFVPQSGKLSQISCGGQKGTFSTVTYCFNSGVLCRDFSTGTFSRMRFVQFSGTRGGPQRLGVQLTQDSDIIDVSGVDSSVPNSLVQFLRAGPEMLEKSKRVVAEGKSLIPLSDVHLLPPVSSPDKIVCVGLNYRGHCEEQKRPFPQEPIFFSKWSSCIIGPNAEIKHPSITNELDWEVELAVVIGKRARDVRPTDAMDHVFGFTVAQDITARDWQKKSRNGGQWLLGKSMDGSCPLGPSVVLKEVVADPYALPIRCKVNGKVKQDSNTSDLIHNIDYIVSFLSHCCTLLPGDVILTGTPAGVGVFRNPQEFLKPGDVIESEIEGIGKLKNTIEMKQNSFNLTSGNLALQESSPKTRSFAFNQREASSMEQADRGDISKKASKIVSMSTVVVYPASWSPTPSTASGWNEWIFELGKTYHGHKLQLMTTEDLQSRTVIFVAMGGGL</sequence>
<evidence type="ECO:0000313" key="5">
    <source>
        <dbReference type="Proteomes" id="UP000502823"/>
    </source>
</evidence>
<dbReference type="SUPFAM" id="SSF56529">
    <property type="entry name" value="FAH"/>
    <property type="match status" value="1"/>
</dbReference>
<dbReference type="InterPro" id="IPR011234">
    <property type="entry name" value="Fumarylacetoacetase-like_C"/>
</dbReference>
<dbReference type="AlphaFoldDB" id="A0A6L2PW23"/>
<accession>A0A6L2PW23</accession>
<feature type="domain" description="Fumarylacetoacetase-like C-terminal" evidence="3">
    <location>
        <begin position="163"/>
        <end position="370"/>
    </location>
</feature>
<dbReference type="OrthoDB" id="411064at2759"/>
<dbReference type="InParanoid" id="A0A6L2PW23"/>
<comment type="similarity">
    <text evidence="1">Belongs to the FAH family.</text>
</comment>
<comment type="caution">
    <text evidence="4">The sequence shown here is derived from an EMBL/GenBank/DDBJ whole genome shotgun (WGS) entry which is preliminary data.</text>
</comment>
<keyword evidence="2" id="KW-0479">Metal-binding</keyword>
<evidence type="ECO:0000313" key="4">
    <source>
        <dbReference type="EMBL" id="GFG36404.1"/>
    </source>
</evidence>
<dbReference type="EMBL" id="BLKM01012422">
    <property type="protein sequence ID" value="GFG36404.1"/>
    <property type="molecule type" value="Genomic_DNA"/>
</dbReference>
<dbReference type="PANTHER" id="PTHR42796:SF4">
    <property type="entry name" value="FUMARYLACETOACETATE HYDROLASE DOMAIN-CONTAINING PROTEIN 2A"/>
    <property type="match status" value="1"/>
</dbReference>
<dbReference type="InterPro" id="IPR036663">
    <property type="entry name" value="Fumarylacetoacetase_C_sf"/>
</dbReference>